<reference evidence="2 3" key="1">
    <citation type="submission" date="2015-09" db="EMBL/GenBank/DDBJ databases">
        <title>Host preference determinants of Valsa canker pathogens revealed by comparative genomics.</title>
        <authorList>
            <person name="Yin Z."/>
            <person name="Huang L."/>
        </authorList>
    </citation>
    <scope>NUCLEOTIDE SEQUENCE [LARGE SCALE GENOMIC DNA]</scope>
    <source>
        <strain evidence="2 3">YSFL</strain>
    </source>
</reference>
<comment type="caution">
    <text evidence="2">The sequence shown here is derived from an EMBL/GenBank/DDBJ whole genome shotgun (WGS) entry which is preliminary data.</text>
</comment>
<proteinExistence type="predicted"/>
<dbReference type="Proteomes" id="UP000284375">
    <property type="component" value="Unassembled WGS sequence"/>
</dbReference>
<evidence type="ECO:0000313" key="2">
    <source>
        <dbReference type="EMBL" id="ROV97904.1"/>
    </source>
</evidence>
<dbReference type="AlphaFoldDB" id="A0A423W3L5"/>
<accession>A0A423W3L5</accession>
<evidence type="ECO:0000313" key="3">
    <source>
        <dbReference type="Proteomes" id="UP000284375"/>
    </source>
</evidence>
<feature type="region of interest" description="Disordered" evidence="1">
    <location>
        <begin position="265"/>
        <end position="286"/>
    </location>
</feature>
<name>A0A423W3L5_CYTCH</name>
<dbReference type="EMBL" id="LJZO01000015">
    <property type="protein sequence ID" value="ROV97904.1"/>
    <property type="molecule type" value="Genomic_DNA"/>
</dbReference>
<organism evidence="2 3">
    <name type="scientific">Cytospora chrysosperma</name>
    <name type="common">Cytospora canker fungus</name>
    <name type="synonym">Sphaeria chrysosperma</name>
    <dbReference type="NCBI Taxonomy" id="252740"/>
    <lineage>
        <taxon>Eukaryota</taxon>
        <taxon>Fungi</taxon>
        <taxon>Dikarya</taxon>
        <taxon>Ascomycota</taxon>
        <taxon>Pezizomycotina</taxon>
        <taxon>Sordariomycetes</taxon>
        <taxon>Sordariomycetidae</taxon>
        <taxon>Diaporthales</taxon>
        <taxon>Cytosporaceae</taxon>
        <taxon>Cytospora</taxon>
    </lineage>
</organism>
<feature type="compositionally biased region" description="Basic and acidic residues" evidence="1">
    <location>
        <begin position="265"/>
        <end position="275"/>
    </location>
</feature>
<evidence type="ECO:0000256" key="1">
    <source>
        <dbReference type="SAM" id="MobiDB-lite"/>
    </source>
</evidence>
<sequence>MDIAQILAPTTMLPTTGPGCDWFLPDRPLSASPIHIFLCFLVAAQLDDFLVLQPPAEAGFPWNFQDQPPPGAVWFEAFQERFRGFSMEQSTYSPSFTLLFPLRCDDSWVLVSMLFNLGAQGSLEFFDPLYDGNDNDILEYDDTAYKPLELVRHLLTQLLPSAVDKYSPSMWTWKTSLRRCPGQSKDDSGVSVCLAAMHLVSGTSLPEESDLLLARRLLLILFACAAPQLAPSPQAAPDVTGVLSLGNMAATAKELHDIHVKSFRDRLNDNPRPHEAPTSAVSSPQSSGMIRLLESNRLSSLAAVETFKRRHEMLRKANAVSTEALEQSSHLTGVVLFLLDQVRKSQARNSIKLKDIRNTRDVCHFRLQLRAMEVALDAFVQDGRTEGAERSPEEKGLSLRLDALTLLEHALDLMVTDLNGWQKEINTIVADI</sequence>
<gene>
    <name evidence="2" type="ORF">VSDG_04944</name>
</gene>
<dbReference type="OrthoDB" id="10532786at2759"/>
<keyword evidence="3" id="KW-1185">Reference proteome</keyword>
<protein>
    <submittedName>
        <fullName evidence="2">Uncharacterized protein</fullName>
    </submittedName>
</protein>